<feature type="compositionally biased region" description="Low complexity" evidence="2">
    <location>
        <begin position="1"/>
        <end position="14"/>
    </location>
</feature>
<gene>
    <name evidence="3" type="ORF">C4E15_02890</name>
</gene>
<dbReference type="InterPro" id="IPR052891">
    <property type="entry name" value="DNA-3mA_glycosylase"/>
</dbReference>
<feature type="binding site" evidence="1">
    <location>
        <position position="43"/>
    </location>
    <ligand>
        <name>Zn(2+)</name>
        <dbReference type="ChEBI" id="CHEBI:29105"/>
    </ligand>
</feature>
<dbReference type="Proteomes" id="UP000239990">
    <property type="component" value="Unassembled WGS sequence"/>
</dbReference>
<feature type="binding site" evidence="1">
    <location>
        <position position="213"/>
    </location>
    <ligand>
        <name>Zn(2+)</name>
        <dbReference type="ChEBI" id="CHEBI:29105"/>
    </ligand>
</feature>
<evidence type="ECO:0000256" key="1">
    <source>
        <dbReference type="PIRSR" id="PIRSR605019-1"/>
    </source>
</evidence>
<sequence length="233" mass="25950">MTATAAQRSAAQRDAAQRDAAQRSAAEQDAAGLIVDAHGAPRCFWQPSMPDYHDHEWGRPVGSDRRLYEKICLEGFQAGMAWITILRKREAFREAFDDFDFERVARYTDQDVDRLMANPGIVRNRAKIVSTINNARRAVDLALETGSLAAWLWRHEPAATERPKTVDLAYWNGNPTSAASVTLSKALKKRGWTFVGPTTMYALMQAVGMVNDHMSGCVCHAAVQAARAQFQRP</sequence>
<proteinExistence type="predicted"/>
<evidence type="ECO:0000313" key="4">
    <source>
        <dbReference type="Proteomes" id="UP000239990"/>
    </source>
</evidence>
<dbReference type="GO" id="GO:0006284">
    <property type="term" value="P:base-excision repair"/>
    <property type="evidence" value="ECO:0007669"/>
    <property type="project" value="InterPro"/>
</dbReference>
<dbReference type="AlphaFoldDB" id="A0A2S5GYU7"/>
<feature type="region of interest" description="Disordered" evidence="2">
    <location>
        <begin position="1"/>
        <end position="23"/>
    </location>
</feature>
<dbReference type="InterPro" id="IPR005019">
    <property type="entry name" value="Adenine_glyco"/>
</dbReference>
<name>A0A2S5GYU7_9BURK</name>
<comment type="caution">
    <text evidence="3">The sequence shown here is derived from an EMBL/GenBank/DDBJ whole genome shotgun (WGS) entry which is preliminary data.</text>
</comment>
<keyword evidence="1" id="KW-0862">Zinc</keyword>
<protein>
    <submittedName>
        <fullName evidence="3">DNA-3-methyladenine glycosylase I</fullName>
    </submittedName>
</protein>
<evidence type="ECO:0000256" key="2">
    <source>
        <dbReference type="SAM" id="MobiDB-lite"/>
    </source>
</evidence>
<accession>A0A2S5GYU7</accession>
<dbReference type="InterPro" id="IPR011257">
    <property type="entry name" value="DNA_glycosylase"/>
</dbReference>
<dbReference type="GO" id="GO:0046872">
    <property type="term" value="F:metal ion binding"/>
    <property type="evidence" value="ECO:0007669"/>
    <property type="project" value="UniProtKB-KW"/>
</dbReference>
<dbReference type="SUPFAM" id="SSF48150">
    <property type="entry name" value="DNA-glycosylase"/>
    <property type="match status" value="1"/>
</dbReference>
<dbReference type="PANTHER" id="PTHR30037:SF4">
    <property type="entry name" value="DNA-3-METHYLADENINE GLYCOSYLASE I"/>
    <property type="match status" value="1"/>
</dbReference>
<dbReference type="RefSeq" id="WP_104142213.1">
    <property type="nucleotide sequence ID" value="NZ_PREU01000001.1"/>
</dbReference>
<dbReference type="GO" id="GO:0008725">
    <property type="term" value="F:DNA-3-methyladenine glycosylase activity"/>
    <property type="evidence" value="ECO:0007669"/>
    <property type="project" value="InterPro"/>
</dbReference>
<feature type="binding site" evidence="1">
    <location>
        <position position="53"/>
    </location>
    <ligand>
        <name>Zn(2+)</name>
        <dbReference type="ChEBI" id="CHEBI:29105"/>
    </ligand>
</feature>
<dbReference type="Pfam" id="PF03352">
    <property type="entry name" value="Adenine_glyco"/>
    <property type="match status" value="1"/>
</dbReference>
<feature type="binding site" evidence="1">
    <location>
        <position position="217"/>
    </location>
    <ligand>
        <name>Zn(2+)</name>
        <dbReference type="ChEBI" id="CHEBI:29105"/>
    </ligand>
</feature>
<reference evidence="3 4" key="1">
    <citation type="submission" date="2018-02" db="EMBL/GenBank/DDBJ databases">
        <title>Draft Genome of Achromobacter spanius stain 6.</title>
        <authorList>
            <person name="Gunasekera T.S."/>
            <person name="Radwan O."/>
            <person name="Ruiz O.N."/>
        </authorList>
    </citation>
    <scope>NUCLEOTIDE SEQUENCE [LARGE SCALE GENOMIC DNA]</scope>
    <source>
        <strain evidence="3 4">6</strain>
    </source>
</reference>
<dbReference type="PANTHER" id="PTHR30037">
    <property type="entry name" value="DNA-3-METHYLADENINE GLYCOSYLASE 1"/>
    <property type="match status" value="1"/>
</dbReference>
<keyword evidence="1" id="KW-0479">Metal-binding</keyword>
<evidence type="ECO:0000313" key="3">
    <source>
        <dbReference type="EMBL" id="PPA78237.1"/>
    </source>
</evidence>
<dbReference type="EMBL" id="PREU01000001">
    <property type="protein sequence ID" value="PPA78237.1"/>
    <property type="molecule type" value="Genomic_DNA"/>
</dbReference>
<organism evidence="3 4">
    <name type="scientific">Achromobacter spanius</name>
    <dbReference type="NCBI Taxonomy" id="217203"/>
    <lineage>
        <taxon>Bacteria</taxon>
        <taxon>Pseudomonadati</taxon>
        <taxon>Pseudomonadota</taxon>
        <taxon>Betaproteobacteria</taxon>
        <taxon>Burkholderiales</taxon>
        <taxon>Alcaligenaceae</taxon>
        <taxon>Achromobacter</taxon>
    </lineage>
</organism>
<dbReference type="Gene3D" id="1.10.340.30">
    <property type="entry name" value="Hypothetical protein, domain 2"/>
    <property type="match status" value="1"/>
</dbReference>
<dbReference type="OrthoDB" id="9807664at2"/>